<feature type="region of interest" description="Disordered" evidence="3">
    <location>
        <begin position="70"/>
        <end position="95"/>
    </location>
</feature>
<feature type="compositionally biased region" description="Basic and acidic residues" evidence="3">
    <location>
        <begin position="471"/>
        <end position="485"/>
    </location>
</feature>
<keyword evidence="4" id="KW-1185">Reference proteome</keyword>
<evidence type="ECO:0000256" key="3">
    <source>
        <dbReference type="SAM" id="MobiDB-lite"/>
    </source>
</evidence>
<feature type="region of interest" description="Disordered" evidence="3">
    <location>
        <begin position="351"/>
        <end position="706"/>
    </location>
</feature>
<name>A0AAX6SC83_HETGA</name>
<feature type="region of interest" description="Disordered" evidence="3">
    <location>
        <begin position="116"/>
        <end position="135"/>
    </location>
</feature>
<feature type="compositionally biased region" description="Basic and acidic residues" evidence="3">
    <location>
        <begin position="520"/>
        <end position="531"/>
    </location>
</feature>
<feature type="region of interest" description="Disordered" evidence="3">
    <location>
        <begin position="141"/>
        <end position="212"/>
    </location>
</feature>
<dbReference type="InterPro" id="IPR004965">
    <property type="entry name" value="Paralemmin"/>
</dbReference>
<dbReference type="Proteomes" id="UP000694906">
    <property type="component" value="Unplaced"/>
</dbReference>
<evidence type="ECO:0000313" key="4">
    <source>
        <dbReference type="Proteomes" id="UP000694906"/>
    </source>
</evidence>
<feature type="compositionally biased region" description="Gly residues" evidence="3">
    <location>
        <begin position="497"/>
        <end position="512"/>
    </location>
</feature>
<reference evidence="5" key="1">
    <citation type="submission" date="2025-08" db="UniProtKB">
        <authorList>
            <consortium name="RefSeq"/>
        </authorList>
    </citation>
    <scope>IDENTIFICATION</scope>
</reference>
<feature type="compositionally biased region" description="Basic and acidic residues" evidence="3">
    <location>
        <begin position="394"/>
        <end position="415"/>
    </location>
</feature>
<dbReference type="Pfam" id="PF03285">
    <property type="entry name" value="Paralemmin"/>
    <property type="match status" value="1"/>
</dbReference>
<feature type="compositionally biased region" description="Basic and acidic residues" evidence="3">
    <location>
        <begin position="319"/>
        <end position="335"/>
    </location>
</feature>
<dbReference type="RefSeq" id="XP_021106079.1">
    <property type="nucleotide sequence ID" value="XM_021250420.1"/>
</dbReference>
<feature type="compositionally biased region" description="Basic and acidic residues" evidence="3">
    <location>
        <begin position="430"/>
        <end position="463"/>
    </location>
</feature>
<organism evidence="4 5">
    <name type="scientific">Heterocephalus glaber</name>
    <name type="common">Naked mole rat</name>
    <dbReference type="NCBI Taxonomy" id="10181"/>
    <lineage>
        <taxon>Eukaryota</taxon>
        <taxon>Metazoa</taxon>
        <taxon>Chordata</taxon>
        <taxon>Craniata</taxon>
        <taxon>Vertebrata</taxon>
        <taxon>Euteleostomi</taxon>
        <taxon>Mammalia</taxon>
        <taxon>Eutheria</taxon>
        <taxon>Euarchontoglires</taxon>
        <taxon>Glires</taxon>
        <taxon>Rodentia</taxon>
        <taxon>Hystricomorpha</taxon>
        <taxon>Bathyergidae</taxon>
        <taxon>Heterocephalus</taxon>
    </lineage>
</organism>
<dbReference type="GeneID" id="101706039"/>
<evidence type="ECO:0000256" key="1">
    <source>
        <dbReference type="ARBA" id="ARBA00023054"/>
    </source>
</evidence>
<keyword evidence="1 2" id="KW-0175">Coiled coil</keyword>
<feature type="compositionally biased region" description="Basic and acidic residues" evidence="3">
    <location>
        <begin position="576"/>
        <end position="587"/>
    </location>
</feature>
<dbReference type="PANTHER" id="PTHR47528">
    <property type="entry name" value="PARALEMMIN-3"/>
    <property type="match status" value="1"/>
</dbReference>
<feature type="compositionally biased region" description="Basic and acidic residues" evidence="3">
    <location>
        <begin position="539"/>
        <end position="557"/>
    </location>
</feature>
<accession>A0AAX6SC83</accession>
<dbReference type="InterPro" id="IPR024149">
    <property type="entry name" value="Paralemmin-3"/>
</dbReference>
<sequence length="706" mass="75255">MALQSQAWAPATPIRPVAESSLYRQRLEVIAEKRRLQEQIRTARRELEEEKLRVQRLKRKSLRERWLMDGATEGPEQPGDPAAQDPQSPEGQAQARIRNLEDSLFTLQSQLQLLQSASTGAQHRPPGRPSWRRQGYRPLSQPIMEAGPAGQADVDKRASLPVGPMGLSPESPSEPREGAPRPVSGAGESPQEANGPCSGPSMPPEQRQSLGTGTVAEGSVVEAKGGDMVEVVWGGLQGPQDCAMGATGPELEARVEQVVLEAIGDRQRPGSPKLPAWVREDRGIVEVVWEGLGGSDHETLEEVGGGDLELQERLGGPGSRDRGPDKQGEPRRDEGSFIWVERVTLSEDWEELLMEGLEGPPETGREAGVEGLPGTDRGGGGEGKVEGPAGAGEKGAEERPGTEKDGGHRPLEGMQKESWASSEPEGTAGEQRESAEQDLGVERNEMEGPLRAERGHREERPGAETEAPLGVDKEGGEERAKEKAEQPLGSETVGEEGSLGAGRGGGEEGGAAGRDDEEPVDVKEKGGKEEPGVTEEPLVTEREGSKEPLVTERKEGEEPLGEEETPGAQDLQNGTEQREAGEGRESQTKAGSEAGLPLEVMQEMAPELQPPEKQEGYLEEEAGVPQPPAEAQGPAGDATPLLAETPAPDQPTESQPLLPWEGPSTNPSAHPAPTYAPARQPEPTSRAEGEEASGPKQKTCQCCAVM</sequence>
<dbReference type="CTD" id="342979"/>
<dbReference type="GO" id="GO:0016020">
    <property type="term" value="C:membrane"/>
    <property type="evidence" value="ECO:0007669"/>
    <property type="project" value="InterPro"/>
</dbReference>
<evidence type="ECO:0000313" key="5">
    <source>
        <dbReference type="RefSeq" id="XP_021106079.1"/>
    </source>
</evidence>
<dbReference type="PANTHER" id="PTHR47528:SF1">
    <property type="entry name" value="PARALEMMIN-3"/>
    <property type="match status" value="1"/>
</dbReference>
<feature type="region of interest" description="Disordered" evidence="3">
    <location>
        <begin position="296"/>
        <end position="339"/>
    </location>
</feature>
<dbReference type="AlphaFoldDB" id="A0AAX6SC83"/>
<dbReference type="GO" id="GO:0008063">
    <property type="term" value="P:Toll signaling pathway"/>
    <property type="evidence" value="ECO:0007669"/>
    <property type="project" value="TreeGrafter"/>
</dbReference>
<protein>
    <submittedName>
        <fullName evidence="5">Paralemmin-3 isoform X1</fullName>
    </submittedName>
</protein>
<dbReference type="GO" id="GO:0008360">
    <property type="term" value="P:regulation of cell shape"/>
    <property type="evidence" value="ECO:0007669"/>
    <property type="project" value="InterPro"/>
</dbReference>
<gene>
    <name evidence="5" type="primary">Palm3</name>
</gene>
<proteinExistence type="predicted"/>
<evidence type="ECO:0000256" key="2">
    <source>
        <dbReference type="SAM" id="Coils"/>
    </source>
</evidence>
<feature type="coiled-coil region" evidence="2">
    <location>
        <begin position="26"/>
        <end position="65"/>
    </location>
</feature>
<dbReference type="GO" id="GO:0032496">
    <property type="term" value="P:response to lipopolysaccharide"/>
    <property type="evidence" value="ECO:0007669"/>
    <property type="project" value="TreeGrafter"/>
</dbReference>
<dbReference type="GO" id="GO:0001960">
    <property type="term" value="P:negative regulation of cytokine-mediated signaling pathway"/>
    <property type="evidence" value="ECO:0007669"/>
    <property type="project" value="TreeGrafter"/>
</dbReference>